<feature type="region of interest" description="Disordered" evidence="1">
    <location>
        <begin position="105"/>
        <end position="126"/>
    </location>
</feature>
<organism evidence="2 3">
    <name type="scientific">Perkinsus olseni</name>
    <name type="common">Perkinsus atlanticus</name>
    <dbReference type="NCBI Taxonomy" id="32597"/>
    <lineage>
        <taxon>Eukaryota</taxon>
        <taxon>Sar</taxon>
        <taxon>Alveolata</taxon>
        <taxon>Perkinsozoa</taxon>
        <taxon>Perkinsea</taxon>
        <taxon>Perkinsida</taxon>
        <taxon>Perkinsidae</taxon>
        <taxon>Perkinsus</taxon>
    </lineage>
</organism>
<dbReference type="EMBL" id="JABAHT010000108">
    <property type="protein sequence ID" value="KAF4664810.1"/>
    <property type="molecule type" value="Genomic_DNA"/>
</dbReference>
<evidence type="ECO:0000313" key="2">
    <source>
        <dbReference type="EMBL" id="KAF4664810.1"/>
    </source>
</evidence>
<dbReference type="Proteomes" id="UP000570595">
    <property type="component" value="Unassembled WGS sequence"/>
</dbReference>
<dbReference type="SUPFAM" id="SSF49599">
    <property type="entry name" value="TRAF domain-like"/>
    <property type="match status" value="1"/>
</dbReference>
<protein>
    <submittedName>
        <fullName evidence="2">Uncharacterized protein</fullName>
    </submittedName>
</protein>
<evidence type="ECO:0000256" key="1">
    <source>
        <dbReference type="SAM" id="MobiDB-lite"/>
    </source>
</evidence>
<comment type="caution">
    <text evidence="2">The sequence shown here is derived from an EMBL/GenBank/DDBJ whole genome shotgun (WGS) entry which is preliminary data.</text>
</comment>
<accession>A0A7J6M0R9</accession>
<dbReference type="InterPro" id="IPR008974">
    <property type="entry name" value="TRAF-like"/>
</dbReference>
<dbReference type="AlphaFoldDB" id="A0A7J6M0R9"/>
<evidence type="ECO:0000313" key="3">
    <source>
        <dbReference type="Proteomes" id="UP000570595"/>
    </source>
</evidence>
<proteinExistence type="predicted"/>
<sequence length="126" mass="13736">MRSALMADKSSLGSSNNSAKLKVKLLNHKDEQKTITWTAIHTFDGIGQSWGCPALVLLSEIRNEALGWLNVKGKIVLRASVSPSLDEGPNPLEFQFRGERSSITNGSARRAAVDTVESSAKRVKKE</sequence>
<dbReference type="Gene3D" id="2.60.210.10">
    <property type="entry name" value="Apoptosis, Tumor Necrosis Factor Receptor Associated Protein 2, Chain A"/>
    <property type="match status" value="1"/>
</dbReference>
<gene>
    <name evidence="2" type="ORF">FOZ61_000437</name>
</gene>
<reference evidence="2 3" key="1">
    <citation type="submission" date="2020-04" db="EMBL/GenBank/DDBJ databases">
        <title>Perkinsus olseni comparative genomics.</title>
        <authorList>
            <person name="Bogema D.R."/>
        </authorList>
    </citation>
    <scope>NUCLEOTIDE SEQUENCE [LARGE SCALE GENOMIC DNA]</scope>
    <source>
        <strain evidence="2">ATCC PRA-179</strain>
    </source>
</reference>
<name>A0A7J6M0R9_PEROL</name>